<evidence type="ECO:0000256" key="1">
    <source>
        <dbReference type="SAM" id="MobiDB-lite"/>
    </source>
</evidence>
<gene>
    <name evidence="2" type="ORF">GCM10009115_32330</name>
</gene>
<evidence type="ECO:0000313" key="3">
    <source>
        <dbReference type="Proteomes" id="UP001500738"/>
    </source>
</evidence>
<protein>
    <submittedName>
        <fullName evidence="2">Uncharacterized protein</fullName>
    </submittedName>
</protein>
<sequence length="69" mass="7897">MRVSNGRPHRDGEQAGTRVPTLPKLSALHEMDAAEARRLQLWGERIIADVIAFQHRQRRRREGRQGVSA</sequence>
<name>A0ABP3XMU8_9SPHN</name>
<dbReference type="EMBL" id="BAAAFE010000010">
    <property type="protein sequence ID" value="GAA0866859.1"/>
    <property type="molecule type" value="Genomic_DNA"/>
</dbReference>
<proteinExistence type="predicted"/>
<reference evidence="3" key="1">
    <citation type="journal article" date="2019" name="Int. J. Syst. Evol. Microbiol.">
        <title>The Global Catalogue of Microorganisms (GCM) 10K type strain sequencing project: providing services to taxonomists for standard genome sequencing and annotation.</title>
        <authorList>
            <consortium name="The Broad Institute Genomics Platform"/>
            <consortium name="The Broad Institute Genome Sequencing Center for Infectious Disease"/>
            <person name="Wu L."/>
            <person name="Ma J."/>
        </authorList>
    </citation>
    <scope>NUCLEOTIDE SEQUENCE [LARGE SCALE GENOMIC DNA]</scope>
    <source>
        <strain evidence="3">JCM 15910</strain>
    </source>
</reference>
<accession>A0ABP3XMU8</accession>
<organism evidence="2 3">
    <name type="scientific">Sphingopyxis soli</name>
    <dbReference type="NCBI Taxonomy" id="592051"/>
    <lineage>
        <taxon>Bacteria</taxon>
        <taxon>Pseudomonadati</taxon>
        <taxon>Pseudomonadota</taxon>
        <taxon>Alphaproteobacteria</taxon>
        <taxon>Sphingomonadales</taxon>
        <taxon>Sphingomonadaceae</taxon>
        <taxon>Sphingopyxis</taxon>
    </lineage>
</organism>
<evidence type="ECO:0000313" key="2">
    <source>
        <dbReference type="EMBL" id="GAA0866859.1"/>
    </source>
</evidence>
<keyword evidence="3" id="KW-1185">Reference proteome</keyword>
<feature type="region of interest" description="Disordered" evidence="1">
    <location>
        <begin position="1"/>
        <end position="21"/>
    </location>
</feature>
<dbReference type="Proteomes" id="UP001500738">
    <property type="component" value="Unassembled WGS sequence"/>
</dbReference>
<comment type="caution">
    <text evidence="2">The sequence shown here is derived from an EMBL/GenBank/DDBJ whole genome shotgun (WGS) entry which is preliminary data.</text>
</comment>